<evidence type="ECO:0000313" key="1">
    <source>
        <dbReference type="EMBL" id="KAK2186897.1"/>
    </source>
</evidence>
<reference evidence="1" key="1">
    <citation type="journal article" date="2023" name="Mol. Biol. Evol.">
        <title>Third-Generation Sequencing Reveals the Adaptive Role of the Epigenome in Three Deep-Sea Polychaetes.</title>
        <authorList>
            <person name="Perez M."/>
            <person name="Aroh O."/>
            <person name="Sun Y."/>
            <person name="Lan Y."/>
            <person name="Juniper S.K."/>
            <person name="Young C.R."/>
            <person name="Angers B."/>
            <person name="Qian P.Y."/>
        </authorList>
    </citation>
    <scope>NUCLEOTIDE SEQUENCE</scope>
    <source>
        <strain evidence="1">R07B-5</strain>
    </source>
</reference>
<evidence type="ECO:0000313" key="2">
    <source>
        <dbReference type="Proteomes" id="UP001209878"/>
    </source>
</evidence>
<comment type="caution">
    <text evidence="1">The sequence shown here is derived from an EMBL/GenBank/DDBJ whole genome shotgun (WGS) entry which is preliminary data.</text>
</comment>
<dbReference type="EMBL" id="JAODUO010000185">
    <property type="protein sequence ID" value="KAK2186897.1"/>
    <property type="molecule type" value="Genomic_DNA"/>
</dbReference>
<proteinExistence type="predicted"/>
<dbReference type="AlphaFoldDB" id="A0AAD9P2F8"/>
<sequence length="136" mass="15387">MFLRSSPRVNSIVSFDNFARCSSLSSSCTLFASSTHCSLAFHQGTFCLPETSPQVLALCPQAYTDLLQFLLHQVCLLVQFLHLLHYCVALNRSMCHRHLHAVCGLQKTCFIKLNIMHIIATLFVTDLTPSARLFYY</sequence>
<gene>
    <name evidence="1" type="ORF">NP493_185g04012</name>
</gene>
<organism evidence="1 2">
    <name type="scientific">Ridgeia piscesae</name>
    <name type="common">Tubeworm</name>
    <dbReference type="NCBI Taxonomy" id="27915"/>
    <lineage>
        <taxon>Eukaryota</taxon>
        <taxon>Metazoa</taxon>
        <taxon>Spiralia</taxon>
        <taxon>Lophotrochozoa</taxon>
        <taxon>Annelida</taxon>
        <taxon>Polychaeta</taxon>
        <taxon>Sedentaria</taxon>
        <taxon>Canalipalpata</taxon>
        <taxon>Sabellida</taxon>
        <taxon>Siboglinidae</taxon>
        <taxon>Ridgeia</taxon>
    </lineage>
</organism>
<name>A0AAD9P2F8_RIDPI</name>
<protein>
    <submittedName>
        <fullName evidence="1">Uncharacterized protein</fullName>
    </submittedName>
</protein>
<dbReference type="Proteomes" id="UP001209878">
    <property type="component" value="Unassembled WGS sequence"/>
</dbReference>
<accession>A0AAD9P2F8</accession>
<keyword evidence="2" id="KW-1185">Reference proteome</keyword>